<dbReference type="Pfam" id="PF13561">
    <property type="entry name" value="adh_short_C2"/>
    <property type="match status" value="1"/>
</dbReference>
<evidence type="ECO:0008006" key="4">
    <source>
        <dbReference type="Google" id="ProtNLM"/>
    </source>
</evidence>
<dbReference type="EMBL" id="BARW01038496">
    <property type="protein sequence ID" value="GAJ23128.1"/>
    <property type="molecule type" value="Genomic_DNA"/>
</dbReference>
<dbReference type="Gene3D" id="3.40.50.720">
    <property type="entry name" value="NAD(P)-binding Rossmann-like Domain"/>
    <property type="match status" value="1"/>
</dbReference>
<dbReference type="InterPro" id="IPR036291">
    <property type="entry name" value="NAD(P)-bd_dom_sf"/>
</dbReference>
<reference evidence="3" key="1">
    <citation type="journal article" date="2014" name="Front. Microbiol.">
        <title>High frequency of phylogenetically diverse reductive dehalogenase-homologous genes in deep subseafloor sedimentary metagenomes.</title>
        <authorList>
            <person name="Kawai M."/>
            <person name="Futagami T."/>
            <person name="Toyoda A."/>
            <person name="Takaki Y."/>
            <person name="Nishi S."/>
            <person name="Hori S."/>
            <person name="Arai W."/>
            <person name="Tsubouchi T."/>
            <person name="Morono Y."/>
            <person name="Uchiyama I."/>
            <person name="Ito T."/>
            <person name="Fujiyama A."/>
            <person name="Inagaki F."/>
            <person name="Takami H."/>
        </authorList>
    </citation>
    <scope>NUCLEOTIDE SEQUENCE</scope>
    <source>
        <strain evidence="3">Expedition CK06-06</strain>
    </source>
</reference>
<evidence type="ECO:0000313" key="3">
    <source>
        <dbReference type="EMBL" id="GAJ23128.1"/>
    </source>
</evidence>
<sequence>AFEWAPYNVRVNTVCPGYINTPLLKLADKKYLDQWASVAAQKRIVNSSKLKGIFVFLASQASSYFTGSATVVVDDGYSLW</sequence>
<comment type="caution">
    <text evidence="3">The sequence shown here is derived from an EMBL/GenBank/DDBJ whole genome shotgun (WGS) entry which is preliminary data.</text>
</comment>
<keyword evidence="2" id="KW-0560">Oxidoreductase</keyword>
<feature type="non-terminal residue" evidence="3">
    <location>
        <position position="1"/>
    </location>
</feature>
<dbReference type="PANTHER" id="PTHR43008">
    <property type="entry name" value="BENZIL REDUCTASE"/>
    <property type="match status" value="1"/>
</dbReference>
<organism evidence="3">
    <name type="scientific">marine sediment metagenome</name>
    <dbReference type="NCBI Taxonomy" id="412755"/>
    <lineage>
        <taxon>unclassified sequences</taxon>
        <taxon>metagenomes</taxon>
        <taxon>ecological metagenomes</taxon>
    </lineage>
</organism>
<gene>
    <name evidence="3" type="ORF">S12H4_59063</name>
</gene>
<name>X1V053_9ZZZZ</name>
<dbReference type="SUPFAM" id="SSF51735">
    <property type="entry name" value="NAD(P)-binding Rossmann-fold domains"/>
    <property type="match status" value="1"/>
</dbReference>
<dbReference type="GO" id="GO:0050664">
    <property type="term" value="F:oxidoreductase activity, acting on NAD(P)H, oxygen as acceptor"/>
    <property type="evidence" value="ECO:0007669"/>
    <property type="project" value="TreeGrafter"/>
</dbReference>
<dbReference type="AlphaFoldDB" id="X1V053"/>
<comment type="similarity">
    <text evidence="1">Belongs to the short-chain dehydrogenases/reductases (SDR) family.</text>
</comment>
<evidence type="ECO:0000256" key="2">
    <source>
        <dbReference type="ARBA" id="ARBA00023002"/>
    </source>
</evidence>
<accession>X1V053</accession>
<dbReference type="InterPro" id="IPR002347">
    <property type="entry name" value="SDR_fam"/>
</dbReference>
<evidence type="ECO:0000256" key="1">
    <source>
        <dbReference type="ARBA" id="ARBA00006484"/>
    </source>
</evidence>
<protein>
    <recommendedName>
        <fullName evidence="4">Short-chain dehydrogenase/reductase SDR</fullName>
    </recommendedName>
</protein>
<proteinExistence type="inferred from homology"/>
<dbReference type="PRINTS" id="PR00081">
    <property type="entry name" value="GDHRDH"/>
</dbReference>
<dbReference type="PANTHER" id="PTHR43008:SF4">
    <property type="entry name" value="CHAIN DEHYDROGENASE, PUTATIVE (AFU_ORTHOLOGUE AFUA_4G08710)-RELATED"/>
    <property type="match status" value="1"/>
</dbReference>